<keyword evidence="3" id="KW-1185">Reference proteome</keyword>
<dbReference type="GO" id="GO:0004519">
    <property type="term" value="F:endonuclease activity"/>
    <property type="evidence" value="ECO:0007669"/>
    <property type="project" value="UniProtKB-KW"/>
</dbReference>
<dbReference type="InterPro" id="IPR008538">
    <property type="entry name" value="Uma2"/>
</dbReference>
<dbReference type="InterPro" id="IPR011335">
    <property type="entry name" value="Restrct_endonuc-II-like"/>
</dbReference>
<reference evidence="2 3" key="2">
    <citation type="submission" date="2018-03" db="EMBL/GenBank/DDBJ databases">
        <title>The ancient ancestry and fast evolution of plastids.</title>
        <authorList>
            <person name="Moore K.R."/>
            <person name="Magnabosco C."/>
            <person name="Momper L."/>
            <person name="Gold D.A."/>
            <person name="Bosak T."/>
            <person name="Fournier G.P."/>
        </authorList>
    </citation>
    <scope>NUCLEOTIDE SEQUENCE [LARGE SCALE GENOMIC DNA]</scope>
    <source>
        <strain evidence="2 3">ULC007</strain>
    </source>
</reference>
<protein>
    <submittedName>
        <fullName evidence="2">Uma2 family endonuclease</fullName>
    </submittedName>
</protein>
<gene>
    <name evidence="2" type="ORF">C7B65_21990</name>
</gene>
<keyword evidence="2" id="KW-0378">Hydrolase</keyword>
<accession>A0A2T1D735</accession>
<evidence type="ECO:0000313" key="3">
    <source>
        <dbReference type="Proteomes" id="UP000238634"/>
    </source>
</evidence>
<proteinExistence type="predicted"/>
<dbReference type="AlphaFoldDB" id="A0A2T1D735"/>
<dbReference type="Proteomes" id="UP000238634">
    <property type="component" value="Unassembled WGS sequence"/>
</dbReference>
<dbReference type="SUPFAM" id="SSF52980">
    <property type="entry name" value="Restriction endonuclease-like"/>
    <property type="match status" value="1"/>
</dbReference>
<dbReference type="InterPro" id="IPR012296">
    <property type="entry name" value="Nuclease_put_TT1808"/>
</dbReference>
<name>A0A2T1D735_9CYAN</name>
<sequence length="219" mass="25109">MVTLQLKQIRVLAGQRVVLEDINWQEFEAILEELGDRRNTRLAYSKGTLEIMAPLPEHEVSKEMIGDLVKILLEELDMDCECFGSTTFKRQEMQQGIEPDNCFYIQHPERMRGKSRIDLSIDPPPDLAIEIDVTSKTQLDAYQALGVPELWRYEAGSLRIDVLQDNQYVQSETSPTFPNFSITEAVSRFVRQSKSEGRSAALKAFRKWVREKIASLPDS</sequence>
<dbReference type="PANTHER" id="PTHR47152">
    <property type="entry name" value="SLR2084 PROTEIN-RELATED"/>
    <property type="match status" value="1"/>
</dbReference>
<dbReference type="PANTHER" id="PTHR47152:SF1">
    <property type="entry name" value="SLL1186 PROTEIN"/>
    <property type="match status" value="1"/>
</dbReference>
<evidence type="ECO:0000259" key="1">
    <source>
        <dbReference type="Pfam" id="PF05685"/>
    </source>
</evidence>
<dbReference type="RefSeq" id="WP_073073794.1">
    <property type="nucleotide sequence ID" value="NZ_MPPI01000025.1"/>
</dbReference>
<dbReference type="OrthoDB" id="5768410at2"/>
<dbReference type="Pfam" id="PF05685">
    <property type="entry name" value="Uma2"/>
    <property type="match status" value="1"/>
</dbReference>
<dbReference type="STRING" id="1920490.GCA_001895925_01207"/>
<evidence type="ECO:0000313" key="2">
    <source>
        <dbReference type="EMBL" id="PSB16300.1"/>
    </source>
</evidence>
<organism evidence="2 3">
    <name type="scientific">Phormidesmis priestleyi ULC007</name>
    <dbReference type="NCBI Taxonomy" id="1920490"/>
    <lineage>
        <taxon>Bacteria</taxon>
        <taxon>Bacillati</taxon>
        <taxon>Cyanobacteriota</taxon>
        <taxon>Cyanophyceae</taxon>
        <taxon>Leptolyngbyales</taxon>
        <taxon>Leptolyngbyaceae</taxon>
        <taxon>Phormidesmis</taxon>
    </lineage>
</organism>
<dbReference type="EMBL" id="PVWG01000044">
    <property type="protein sequence ID" value="PSB16300.1"/>
    <property type="molecule type" value="Genomic_DNA"/>
</dbReference>
<comment type="caution">
    <text evidence="2">The sequence shown here is derived from an EMBL/GenBank/DDBJ whole genome shotgun (WGS) entry which is preliminary data.</text>
</comment>
<keyword evidence="2" id="KW-0540">Nuclease</keyword>
<dbReference type="CDD" id="cd06260">
    <property type="entry name" value="DUF820-like"/>
    <property type="match status" value="1"/>
</dbReference>
<reference evidence="2 3" key="1">
    <citation type="submission" date="2018-02" db="EMBL/GenBank/DDBJ databases">
        <authorList>
            <person name="Cohen D.B."/>
            <person name="Kent A.D."/>
        </authorList>
    </citation>
    <scope>NUCLEOTIDE SEQUENCE [LARGE SCALE GENOMIC DNA]</scope>
    <source>
        <strain evidence="2 3">ULC007</strain>
    </source>
</reference>
<dbReference type="Gene3D" id="3.90.1570.10">
    <property type="entry name" value="tt1808, chain A"/>
    <property type="match status" value="1"/>
</dbReference>
<keyword evidence="2" id="KW-0255">Endonuclease</keyword>
<feature type="domain" description="Putative restriction endonuclease" evidence="1">
    <location>
        <begin position="24"/>
        <end position="186"/>
    </location>
</feature>